<evidence type="ECO:0000256" key="5">
    <source>
        <dbReference type="ARBA" id="ARBA00023014"/>
    </source>
</evidence>
<dbReference type="InterPro" id="IPR001055">
    <property type="entry name" value="Adrenodoxin-like"/>
</dbReference>
<dbReference type="GO" id="GO:0051537">
    <property type="term" value="F:2 iron, 2 sulfur cluster binding"/>
    <property type="evidence" value="ECO:0007669"/>
    <property type="project" value="UniProtKB-KW"/>
</dbReference>
<dbReference type="GO" id="GO:0046872">
    <property type="term" value="F:metal ion binding"/>
    <property type="evidence" value="ECO:0007669"/>
    <property type="project" value="UniProtKB-KW"/>
</dbReference>
<dbReference type="Pfam" id="PF00111">
    <property type="entry name" value="Fer2"/>
    <property type="match status" value="1"/>
</dbReference>
<protein>
    <submittedName>
        <fullName evidence="9">Ferredoxin</fullName>
    </submittedName>
</protein>
<evidence type="ECO:0000313" key="9">
    <source>
        <dbReference type="EMBL" id="CAA9530634.1"/>
    </source>
</evidence>
<dbReference type="EMBL" id="CADCWC010000160">
    <property type="protein sequence ID" value="CAA9530634.1"/>
    <property type="molecule type" value="Genomic_DNA"/>
</dbReference>
<comment type="cofactor">
    <cofactor evidence="6">
        <name>[2Fe-2S] cluster</name>
        <dbReference type="ChEBI" id="CHEBI:190135"/>
    </cofactor>
</comment>
<reference evidence="9" key="1">
    <citation type="submission" date="2020-02" db="EMBL/GenBank/DDBJ databases">
        <authorList>
            <person name="Meier V. D."/>
        </authorList>
    </citation>
    <scope>NUCLEOTIDE SEQUENCE</scope>
    <source>
        <strain evidence="9">AVDCRST_MAG79</strain>
    </source>
</reference>
<keyword evidence="5" id="KW-0411">Iron-sulfur</keyword>
<evidence type="ECO:0000256" key="1">
    <source>
        <dbReference type="ARBA" id="ARBA00010914"/>
    </source>
</evidence>
<name>A0A6J4TSU3_9ACTN</name>
<dbReference type="GO" id="GO:0140647">
    <property type="term" value="P:P450-containing electron transport chain"/>
    <property type="evidence" value="ECO:0007669"/>
    <property type="project" value="InterPro"/>
</dbReference>
<organism evidence="9">
    <name type="scientific">uncultured Thermoleophilia bacterium</name>
    <dbReference type="NCBI Taxonomy" id="1497501"/>
    <lineage>
        <taxon>Bacteria</taxon>
        <taxon>Bacillati</taxon>
        <taxon>Actinomycetota</taxon>
        <taxon>Thermoleophilia</taxon>
        <taxon>environmental samples</taxon>
    </lineage>
</organism>
<evidence type="ECO:0000256" key="6">
    <source>
        <dbReference type="ARBA" id="ARBA00034078"/>
    </source>
</evidence>
<feature type="domain" description="2Fe-2S ferredoxin-type" evidence="8">
    <location>
        <begin position="2"/>
        <end position="93"/>
    </location>
</feature>
<dbReference type="InterPro" id="IPR036010">
    <property type="entry name" value="2Fe-2S_ferredoxin-like_sf"/>
</dbReference>
<evidence type="ECO:0000259" key="8">
    <source>
        <dbReference type="PROSITE" id="PS51085"/>
    </source>
</evidence>
<feature type="compositionally biased region" description="Low complexity" evidence="7">
    <location>
        <begin position="99"/>
        <end position="121"/>
    </location>
</feature>
<dbReference type="InterPro" id="IPR001041">
    <property type="entry name" value="2Fe-2S_ferredoxin-type"/>
</dbReference>
<evidence type="ECO:0000256" key="2">
    <source>
        <dbReference type="ARBA" id="ARBA00022714"/>
    </source>
</evidence>
<accession>A0A6J4TSU3</accession>
<dbReference type="InterPro" id="IPR012675">
    <property type="entry name" value="Beta-grasp_dom_sf"/>
</dbReference>
<evidence type="ECO:0000256" key="7">
    <source>
        <dbReference type="SAM" id="MobiDB-lite"/>
    </source>
</evidence>
<comment type="similarity">
    <text evidence="1">Belongs to the adrenodoxin/putidaredoxin family.</text>
</comment>
<keyword evidence="3" id="KW-0479">Metal-binding</keyword>
<keyword evidence="4" id="KW-0408">Iron</keyword>
<dbReference type="Gene3D" id="3.10.20.30">
    <property type="match status" value="1"/>
</dbReference>
<proteinExistence type="inferred from homology"/>
<feature type="region of interest" description="Disordered" evidence="7">
    <location>
        <begin position="92"/>
        <end position="121"/>
    </location>
</feature>
<dbReference type="PANTHER" id="PTHR23426:SF65">
    <property type="entry name" value="FERREDOXIN-2, MITOCHONDRIAL"/>
    <property type="match status" value="1"/>
</dbReference>
<dbReference type="CDD" id="cd00207">
    <property type="entry name" value="fer2"/>
    <property type="match status" value="1"/>
</dbReference>
<dbReference type="SUPFAM" id="SSF54292">
    <property type="entry name" value="2Fe-2S ferredoxin-like"/>
    <property type="match status" value="1"/>
</dbReference>
<dbReference type="GO" id="GO:0009055">
    <property type="term" value="F:electron transfer activity"/>
    <property type="evidence" value="ECO:0007669"/>
    <property type="project" value="TreeGrafter"/>
</dbReference>
<keyword evidence="2" id="KW-0001">2Fe-2S</keyword>
<dbReference type="PROSITE" id="PS51085">
    <property type="entry name" value="2FE2S_FER_2"/>
    <property type="match status" value="1"/>
</dbReference>
<gene>
    <name evidence="9" type="ORF">AVDCRST_MAG79-883</name>
</gene>
<sequence>MARIEVEGYGTYEVEDGTRLVRALEDHGVDMLHRCGGYARCTTCRVTFTAGEPDAMTVAERDKLLERDLLGRVRLSCQIVCDHDMALRPAMPLGSSDFTEPGPTPEATITPEPEWTTRPAP</sequence>
<evidence type="ECO:0000256" key="4">
    <source>
        <dbReference type="ARBA" id="ARBA00023004"/>
    </source>
</evidence>
<evidence type="ECO:0000256" key="3">
    <source>
        <dbReference type="ARBA" id="ARBA00022723"/>
    </source>
</evidence>
<dbReference type="AlphaFoldDB" id="A0A6J4TSU3"/>
<dbReference type="PANTHER" id="PTHR23426">
    <property type="entry name" value="FERREDOXIN/ADRENODOXIN"/>
    <property type="match status" value="1"/>
</dbReference>